<comment type="similarity">
    <text evidence="1">Belongs to the hemerythrin family.</text>
</comment>
<dbReference type="PANTHER" id="PTHR37164">
    <property type="entry name" value="BACTERIOHEMERYTHRIN"/>
    <property type="match status" value="1"/>
</dbReference>
<accession>A0A644XRM9</accession>
<dbReference type="NCBIfam" id="NF033749">
    <property type="entry name" value="bact_hemeryth"/>
    <property type="match status" value="1"/>
</dbReference>
<evidence type="ECO:0000256" key="3">
    <source>
        <dbReference type="ARBA" id="ARBA00023004"/>
    </source>
</evidence>
<evidence type="ECO:0000256" key="2">
    <source>
        <dbReference type="ARBA" id="ARBA00022723"/>
    </source>
</evidence>
<protein>
    <submittedName>
        <fullName evidence="5">Bacteriohemerythrin</fullName>
    </submittedName>
</protein>
<dbReference type="InterPro" id="IPR035938">
    <property type="entry name" value="Hemerythrin-like_sf"/>
</dbReference>
<dbReference type="InterPro" id="IPR012312">
    <property type="entry name" value="Hemerythrin-like"/>
</dbReference>
<dbReference type="GO" id="GO:0046872">
    <property type="term" value="F:metal ion binding"/>
    <property type="evidence" value="ECO:0007669"/>
    <property type="project" value="UniProtKB-KW"/>
</dbReference>
<gene>
    <name evidence="5" type="ORF">SDC9_63295</name>
</gene>
<dbReference type="InterPro" id="IPR012827">
    <property type="entry name" value="Hemerythrin_metal-bd"/>
</dbReference>
<keyword evidence="3" id="KW-0408">Iron</keyword>
<dbReference type="PANTHER" id="PTHR37164:SF1">
    <property type="entry name" value="BACTERIOHEMERYTHRIN"/>
    <property type="match status" value="1"/>
</dbReference>
<reference evidence="5" key="1">
    <citation type="submission" date="2019-08" db="EMBL/GenBank/DDBJ databases">
        <authorList>
            <person name="Kucharzyk K."/>
            <person name="Murdoch R.W."/>
            <person name="Higgins S."/>
            <person name="Loffler F."/>
        </authorList>
    </citation>
    <scope>NUCLEOTIDE SEQUENCE</scope>
</reference>
<dbReference type="AlphaFoldDB" id="A0A644XRM9"/>
<sequence>MPWTPNLSVGVGQIDDQHKLWFEKAEMLFQAGREHRTKEYIGELLEFLDAYTKQHFRDEEAYMLSIRYPEYDAQKQAHQLFISELAKLRSDYAASGGNLSVILGANQMVLDWLTKHISTMDKKIGVFAQTLK</sequence>
<dbReference type="Gene3D" id="1.20.120.50">
    <property type="entry name" value="Hemerythrin-like"/>
    <property type="match status" value="1"/>
</dbReference>
<evidence type="ECO:0000259" key="4">
    <source>
        <dbReference type="Pfam" id="PF01814"/>
    </source>
</evidence>
<dbReference type="EMBL" id="VSSQ01002699">
    <property type="protein sequence ID" value="MPM16913.1"/>
    <property type="molecule type" value="Genomic_DNA"/>
</dbReference>
<dbReference type="SUPFAM" id="SSF47188">
    <property type="entry name" value="Hemerythrin-like"/>
    <property type="match status" value="1"/>
</dbReference>
<dbReference type="CDD" id="cd12107">
    <property type="entry name" value="Hemerythrin"/>
    <property type="match status" value="1"/>
</dbReference>
<dbReference type="InterPro" id="IPR050669">
    <property type="entry name" value="Hemerythrin"/>
</dbReference>
<dbReference type="Pfam" id="PF01814">
    <property type="entry name" value="Hemerythrin"/>
    <property type="match status" value="1"/>
</dbReference>
<evidence type="ECO:0000256" key="1">
    <source>
        <dbReference type="ARBA" id="ARBA00010587"/>
    </source>
</evidence>
<proteinExistence type="inferred from homology"/>
<dbReference type="NCBIfam" id="TIGR02481">
    <property type="entry name" value="hemeryth_dom"/>
    <property type="match status" value="1"/>
</dbReference>
<organism evidence="5">
    <name type="scientific">bioreactor metagenome</name>
    <dbReference type="NCBI Taxonomy" id="1076179"/>
    <lineage>
        <taxon>unclassified sequences</taxon>
        <taxon>metagenomes</taxon>
        <taxon>ecological metagenomes</taxon>
    </lineage>
</organism>
<keyword evidence="2" id="KW-0479">Metal-binding</keyword>
<name>A0A644XRM9_9ZZZZ</name>
<feature type="domain" description="Hemerythrin-like" evidence="4">
    <location>
        <begin position="10"/>
        <end position="124"/>
    </location>
</feature>
<comment type="caution">
    <text evidence="5">The sequence shown here is derived from an EMBL/GenBank/DDBJ whole genome shotgun (WGS) entry which is preliminary data.</text>
</comment>
<evidence type="ECO:0000313" key="5">
    <source>
        <dbReference type="EMBL" id="MPM16913.1"/>
    </source>
</evidence>